<dbReference type="PANTHER" id="PTHR10788">
    <property type="entry name" value="TREHALOSE-6-PHOSPHATE SYNTHASE"/>
    <property type="match status" value="1"/>
</dbReference>
<feature type="region of interest" description="Disordered" evidence="1">
    <location>
        <begin position="1"/>
        <end position="33"/>
    </location>
</feature>
<keyword evidence="3" id="KW-1185">Reference proteome</keyword>
<dbReference type="CDD" id="cd03788">
    <property type="entry name" value="GT20_TPS"/>
    <property type="match status" value="1"/>
</dbReference>
<sequence>MAKTPPAESVDDIRLETDDGIEPNGRADADETAGSRHLVVVSNREPYQHHYEDDGSIGVEEPVGGLTAGLDPVLRKTRGDWVAWGDGDADAVVTDDEDCVAVPPGDERYTLRRVWLTDDEVSGYYYGYSNRVLWPLCHDLVDRIEMEPAYWDTYKSVNESFGRAAAERATEDSTVWIQDYHFCLAPKTIRESLPTGANMVQFWHIPWPAWDTFRVVPHPEELIEGLLANDVVGFHVERYRDNFLECAAQLDGTDVDREAGIVRIDGREVRVGAFPMGVDAERIESIADGFGRDDWVGLAERYGIDPDTRIAVGVDRIDYTKGIPHRIDALETFWETHPEWRGELTFVQKSSHSRSQIPAYQEIAEDVCEAVRRVNERFGTDEWTPIVHVDDYLSQRELFGLYRHSDVALVSPLRDGMNLVAKEYVAAQVEEDGVLLLSEFAGAHEQMDEAVHINPYSPDGFAESIHDALTMPAGERRRRMRSLRDHVREDDLDAWVADLLEAAGLTATERLLAGGQDV</sequence>
<comment type="caution">
    <text evidence="2">The sequence shown here is derived from an EMBL/GenBank/DDBJ whole genome shotgun (WGS) entry which is preliminary data.</text>
</comment>
<dbReference type="InterPro" id="IPR001830">
    <property type="entry name" value="Glyco_trans_20"/>
</dbReference>
<protein>
    <submittedName>
        <fullName evidence="2">Trehalose-6-phosphate synthase</fullName>
    </submittedName>
</protein>
<dbReference type="EMBL" id="JAMQOP010000001">
    <property type="protein sequence ID" value="MDS0297141.1"/>
    <property type="molecule type" value="Genomic_DNA"/>
</dbReference>
<accession>A0ABU2G9J8</accession>
<gene>
    <name evidence="2" type="ORF">NDI76_00105</name>
</gene>
<organism evidence="2 3">
    <name type="scientific">Halogeometricum salsisoli</name>
    <dbReference type="NCBI Taxonomy" id="2950536"/>
    <lineage>
        <taxon>Archaea</taxon>
        <taxon>Methanobacteriati</taxon>
        <taxon>Methanobacteriota</taxon>
        <taxon>Stenosarchaea group</taxon>
        <taxon>Halobacteria</taxon>
        <taxon>Halobacteriales</taxon>
        <taxon>Haloferacaceae</taxon>
        <taxon>Halogeometricum</taxon>
    </lineage>
</organism>
<evidence type="ECO:0000256" key="1">
    <source>
        <dbReference type="SAM" id="MobiDB-lite"/>
    </source>
</evidence>
<dbReference type="Gene3D" id="3.40.50.2000">
    <property type="entry name" value="Glycogen Phosphorylase B"/>
    <property type="match status" value="2"/>
</dbReference>
<evidence type="ECO:0000313" key="2">
    <source>
        <dbReference type="EMBL" id="MDS0297141.1"/>
    </source>
</evidence>
<reference evidence="2 3" key="1">
    <citation type="submission" date="2022-06" db="EMBL/GenBank/DDBJ databases">
        <title>Halogeometricum sp. a new haloarchaeum isolate from saline soil.</title>
        <authorList>
            <person name="Strakova D."/>
            <person name="Galisteo C."/>
            <person name="Sanchez-Porro C."/>
            <person name="Ventosa A."/>
        </authorList>
    </citation>
    <scope>NUCLEOTIDE SEQUENCE [LARGE SCALE GENOMIC DNA]</scope>
    <source>
        <strain evidence="2 3">S1BR25-6</strain>
    </source>
</reference>
<dbReference type="RefSeq" id="WP_310921915.1">
    <property type="nucleotide sequence ID" value="NZ_JAMQOP010000001.1"/>
</dbReference>
<dbReference type="Proteomes" id="UP001257060">
    <property type="component" value="Unassembled WGS sequence"/>
</dbReference>
<name>A0ABU2G9J8_9EURY</name>
<proteinExistence type="predicted"/>
<dbReference type="Pfam" id="PF00982">
    <property type="entry name" value="Glyco_transf_20"/>
    <property type="match status" value="1"/>
</dbReference>
<dbReference type="SUPFAM" id="SSF53756">
    <property type="entry name" value="UDP-Glycosyltransferase/glycogen phosphorylase"/>
    <property type="match status" value="1"/>
</dbReference>
<dbReference type="PANTHER" id="PTHR10788:SF106">
    <property type="entry name" value="BCDNA.GH08860"/>
    <property type="match status" value="1"/>
</dbReference>
<evidence type="ECO:0000313" key="3">
    <source>
        <dbReference type="Proteomes" id="UP001257060"/>
    </source>
</evidence>